<dbReference type="Gene3D" id="3.90.1150.10">
    <property type="entry name" value="Aspartate Aminotransferase, domain 1"/>
    <property type="match status" value="1"/>
</dbReference>
<dbReference type="InterPro" id="IPR015422">
    <property type="entry name" value="PyrdxlP-dep_Trfase_small"/>
</dbReference>
<dbReference type="GO" id="GO:0005829">
    <property type="term" value="C:cytosol"/>
    <property type="evidence" value="ECO:0007669"/>
    <property type="project" value="TreeGrafter"/>
</dbReference>
<evidence type="ECO:0000256" key="2">
    <source>
        <dbReference type="ARBA" id="ARBA00022898"/>
    </source>
</evidence>
<dbReference type="GO" id="GO:0008732">
    <property type="term" value="F:L-allo-threonine aldolase activity"/>
    <property type="evidence" value="ECO:0007669"/>
    <property type="project" value="TreeGrafter"/>
</dbReference>
<accession>A0A835LV17</accession>
<evidence type="ECO:0000256" key="1">
    <source>
        <dbReference type="ARBA" id="ARBA00001933"/>
    </source>
</evidence>
<sequence>MPNQPLRMPITADFALMNPNYFLGRQRAESDTLLLCVGLFFCRYILFRELIATYLFQFQARRRRKTLDGGMRQVGILYVAAFVALQESVRKLEGDHRKAKIIADGLNEIKGLKVDAASVQTNMVTVVFKIYWGHRRDKLCDAVDDLKLDSLVVGSRGLGVLKRPGYKCGLGHGEAPPSRKHAAGYEHPDVDQLRARAEEAESQLEEL</sequence>
<dbReference type="InterPro" id="IPR001597">
    <property type="entry name" value="ArAA_b-elim_lyase/Thr_aldolase"/>
</dbReference>
<name>A0A835LV17_9MAGN</name>
<protein>
    <recommendedName>
        <fullName evidence="3">Aromatic amino acid beta-eliminating lyase/threonine aldolase domain-containing protein</fullName>
    </recommendedName>
</protein>
<proteinExistence type="predicted"/>
<keyword evidence="5" id="KW-1185">Reference proteome</keyword>
<gene>
    <name evidence="4" type="ORF">IFM89_014442</name>
</gene>
<dbReference type="PANTHER" id="PTHR48097:SF9">
    <property type="entry name" value="L-THREONINE ALDOLASE"/>
    <property type="match status" value="1"/>
</dbReference>
<dbReference type="SUPFAM" id="SSF53383">
    <property type="entry name" value="PLP-dependent transferases"/>
    <property type="match status" value="1"/>
</dbReference>
<keyword evidence="2" id="KW-0663">Pyridoxal phosphate</keyword>
<reference evidence="4 5" key="1">
    <citation type="submission" date="2020-10" db="EMBL/GenBank/DDBJ databases">
        <title>The Coptis chinensis genome and diversification of protoberbering-type alkaloids.</title>
        <authorList>
            <person name="Wang B."/>
            <person name="Shu S."/>
            <person name="Song C."/>
            <person name="Liu Y."/>
        </authorList>
    </citation>
    <scope>NUCLEOTIDE SEQUENCE [LARGE SCALE GENOMIC DNA]</scope>
    <source>
        <strain evidence="4">HL-2020</strain>
        <tissue evidence="4">Leaf</tissue>
    </source>
</reference>
<dbReference type="GO" id="GO:0006567">
    <property type="term" value="P:L-threonine catabolic process"/>
    <property type="evidence" value="ECO:0007669"/>
    <property type="project" value="TreeGrafter"/>
</dbReference>
<evidence type="ECO:0000313" key="4">
    <source>
        <dbReference type="EMBL" id="KAF9609248.1"/>
    </source>
</evidence>
<comment type="caution">
    <text evidence="4">The sequence shown here is derived from an EMBL/GenBank/DDBJ whole genome shotgun (WGS) entry which is preliminary data.</text>
</comment>
<dbReference type="AlphaFoldDB" id="A0A835LV17"/>
<dbReference type="InterPro" id="IPR015424">
    <property type="entry name" value="PyrdxlP-dep_Trfase"/>
</dbReference>
<dbReference type="GO" id="GO:0006545">
    <property type="term" value="P:glycine biosynthetic process"/>
    <property type="evidence" value="ECO:0007669"/>
    <property type="project" value="TreeGrafter"/>
</dbReference>
<dbReference type="OrthoDB" id="1707982at2759"/>
<feature type="domain" description="Aromatic amino acid beta-eliminating lyase/threonine aldolase" evidence="3">
    <location>
        <begin position="59"/>
        <end position="126"/>
    </location>
</feature>
<dbReference type="Proteomes" id="UP000631114">
    <property type="component" value="Unassembled WGS sequence"/>
</dbReference>
<comment type="cofactor">
    <cofactor evidence="1">
        <name>pyridoxal 5'-phosphate</name>
        <dbReference type="ChEBI" id="CHEBI:597326"/>
    </cofactor>
</comment>
<dbReference type="SUPFAM" id="SSF52402">
    <property type="entry name" value="Adenine nucleotide alpha hydrolases-like"/>
    <property type="match status" value="1"/>
</dbReference>
<dbReference type="Pfam" id="PF01212">
    <property type="entry name" value="Beta_elim_lyase"/>
    <property type="match status" value="1"/>
</dbReference>
<dbReference type="EMBL" id="JADFTS010000004">
    <property type="protein sequence ID" value="KAF9609248.1"/>
    <property type="molecule type" value="Genomic_DNA"/>
</dbReference>
<dbReference type="PANTHER" id="PTHR48097">
    <property type="entry name" value="L-THREONINE ALDOLASE-RELATED"/>
    <property type="match status" value="1"/>
</dbReference>
<evidence type="ECO:0000313" key="5">
    <source>
        <dbReference type="Proteomes" id="UP000631114"/>
    </source>
</evidence>
<evidence type="ECO:0000259" key="3">
    <source>
        <dbReference type="Pfam" id="PF01212"/>
    </source>
</evidence>
<organism evidence="4 5">
    <name type="scientific">Coptis chinensis</name>
    <dbReference type="NCBI Taxonomy" id="261450"/>
    <lineage>
        <taxon>Eukaryota</taxon>
        <taxon>Viridiplantae</taxon>
        <taxon>Streptophyta</taxon>
        <taxon>Embryophyta</taxon>
        <taxon>Tracheophyta</taxon>
        <taxon>Spermatophyta</taxon>
        <taxon>Magnoliopsida</taxon>
        <taxon>Ranunculales</taxon>
        <taxon>Ranunculaceae</taxon>
        <taxon>Coptidoideae</taxon>
        <taxon>Coptis</taxon>
    </lineage>
</organism>